<dbReference type="RefSeq" id="WP_270326650.1">
    <property type="nucleotide sequence ID" value="NZ_JARQAJ010000001.1"/>
</dbReference>
<dbReference type="InterPro" id="IPR006524">
    <property type="entry name" value="ArpU-like"/>
</dbReference>
<dbReference type="NCBIfam" id="TIGR01637">
    <property type="entry name" value="phage_arpU"/>
    <property type="match status" value="1"/>
</dbReference>
<dbReference type="InterPro" id="IPR013324">
    <property type="entry name" value="RNA_pol_sigma_r3/r4-like"/>
</dbReference>
<sequence length="136" mass="16190">MDLTRPLDEKQTKSNTRKILRMYRQLERQAGKRITLAGQKIDDTPKGQFQPDRLENKIIRRLDAERECLEILEAVERLEDREKKIIQLTYLLATQCTNYKIGQELQYSERSIERLKSEALIQFAYAYKNGELLVWK</sequence>
<evidence type="ECO:0000313" key="1">
    <source>
        <dbReference type="EMBL" id="MDT2758494.1"/>
    </source>
</evidence>
<dbReference type="Proteomes" id="UP001181046">
    <property type="component" value="Unassembled WGS sequence"/>
</dbReference>
<dbReference type="EMBL" id="JARQAJ010000001">
    <property type="protein sequence ID" value="MDT2758494.1"/>
    <property type="molecule type" value="Genomic_DNA"/>
</dbReference>
<dbReference type="GeneID" id="79785818"/>
<proteinExistence type="predicted"/>
<accession>A0ABU3F758</accession>
<name>A0ABU3F758_9ENTE</name>
<dbReference type="Gene3D" id="1.20.140.160">
    <property type="match status" value="1"/>
</dbReference>
<dbReference type="SUPFAM" id="SSF88659">
    <property type="entry name" value="Sigma3 and sigma4 domains of RNA polymerase sigma factors"/>
    <property type="match status" value="1"/>
</dbReference>
<evidence type="ECO:0000313" key="2">
    <source>
        <dbReference type="Proteomes" id="UP001181046"/>
    </source>
</evidence>
<keyword evidence="2" id="KW-1185">Reference proteome</keyword>
<protein>
    <submittedName>
        <fullName evidence="1">ArpU family phage packaging/lysis transcriptional regulator</fullName>
    </submittedName>
</protein>
<gene>
    <name evidence="1" type="ORF">P7H27_01700</name>
</gene>
<reference evidence="1" key="1">
    <citation type="submission" date="2023-03" db="EMBL/GenBank/DDBJ databases">
        <authorList>
            <person name="Shen W."/>
            <person name="Cai J."/>
        </authorList>
    </citation>
    <scope>NUCLEOTIDE SEQUENCE</scope>
    <source>
        <strain evidence="1">P66-3</strain>
    </source>
</reference>
<comment type="caution">
    <text evidence="1">The sequence shown here is derived from an EMBL/GenBank/DDBJ whole genome shotgun (WGS) entry which is preliminary data.</text>
</comment>
<organism evidence="1 2">
    <name type="scientific">Enterococcus xiangfangensis</name>
    <dbReference type="NCBI Taxonomy" id="1296537"/>
    <lineage>
        <taxon>Bacteria</taxon>
        <taxon>Bacillati</taxon>
        <taxon>Bacillota</taxon>
        <taxon>Bacilli</taxon>
        <taxon>Lactobacillales</taxon>
        <taxon>Enterococcaceae</taxon>
        <taxon>Enterococcus</taxon>
    </lineage>
</organism>